<dbReference type="InterPro" id="IPR036291">
    <property type="entry name" value="NAD(P)-bd_dom_sf"/>
</dbReference>
<evidence type="ECO:0000256" key="1">
    <source>
        <dbReference type="ARBA" id="ARBA00004651"/>
    </source>
</evidence>
<name>A0A177NP11_9GAMM</name>
<feature type="transmembrane region" description="Helical" evidence="9">
    <location>
        <begin position="93"/>
        <end position="113"/>
    </location>
</feature>
<dbReference type="RefSeq" id="WP_066978814.1">
    <property type="nucleotide sequence ID" value="NZ_LUUI01000076.1"/>
</dbReference>
<keyword evidence="6 9" id="KW-1133">Transmembrane helix</keyword>
<dbReference type="GO" id="GO:1902600">
    <property type="term" value="P:proton transmembrane transport"/>
    <property type="evidence" value="ECO:0007669"/>
    <property type="project" value="InterPro"/>
</dbReference>
<organism evidence="11 12">
    <name type="scientific">Methylomonas lenta</name>
    <dbReference type="NCBI Taxonomy" id="980561"/>
    <lineage>
        <taxon>Bacteria</taxon>
        <taxon>Pseudomonadati</taxon>
        <taxon>Pseudomonadota</taxon>
        <taxon>Gammaproteobacteria</taxon>
        <taxon>Methylococcales</taxon>
        <taxon>Methylococcaceae</taxon>
        <taxon>Methylomonas</taxon>
    </lineage>
</organism>
<dbReference type="AlphaFoldDB" id="A0A177NP11"/>
<proteinExistence type="predicted"/>
<sequence length="642" mass="70210">MHDDDVIFALAGIGLISILCQWFAWRVKLPAILFLLLAGILVGPGTGLLNPDELFGQLLLPIISLAVAVILFEGSLTLKFKEIQGLQVVVRRLVTTGVLVTWIIIALATHWLLDFSWKLSFLFGAITVVTGPTVVVPMLRTVRPTANIAKILRWEGIVIDPIGAFLGLLVFQFIISEADSEAIGQTLIIFFKTLLLSSCIGAIAGYGFGRLIRNHSLPEYLHNIAALALVFGVFAASNAVEHESGLIAVTIMGITLTNMKQVPTDDILNFKESLSVLLISGLFIILAARINFSLFMALGWKAAGVFLVIQFIARPIKAFLATRGTSLKLGEKIMIGWIAPRGIVAAATAAVFALRLQEHSDQVKNLADSQSSHLLTDLEYLQADLLVPLTFMIIIGTVVLQSITSRFIAQKLGVSEPEAKGILIVGANPFGRQLGVALRDCGFDVLMADTSWGHIRAARMDGLQTYFGNIVSEHADQHLELIGIGHMLALSEYPEINQLACQRYRAEFGRQAIYSIQAENNSPTGSRSNFSMPLIGRSLFNTDSNIKQLLAMLNNGAKIHKTIFTEQYTFQHFNQHHPETTALLFAVPPNGSIKFFSQDNDITPKPGWMLVSLMPAETEDVNQSTETDDAPEQIMELATSIP</sequence>
<evidence type="ECO:0000256" key="5">
    <source>
        <dbReference type="ARBA" id="ARBA00022692"/>
    </source>
</evidence>
<feature type="transmembrane region" description="Helical" evidence="9">
    <location>
        <begin position="220"/>
        <end position="239"/>
    </location>
</feature>
<evidence type="ECO:0000256" key="2">
    <source>
        <dbReference type="ARBA" id="ARBA00022448"/>
    </source>
</evidence>
<feature type="transmembrane region" description="Helical" evidence="9">
    <location>
        <begin position="54"/>
        <end position="72"/>
    </location>
</feature>
<evidence type="ECO:0000313" key="12">
    <source>
        <dbReference type="Proteomes" id="UP000078476"/>
    </source>
</evidence>
<feature type="transmembrane region" description="Helical" evidence="9">
    <location>
        <begin position="119"/>
        <end position="139"/>
    </location>
</feature>
<evidence type="ECO:0000259" key="10">
    <source>
        <dbReference type="Pfam" id="PF00999"/>
    </source>
</evidence>
<reference evidence="11 12" key="1">
    <citation type="submission" date="2016-03" db="EMBL/GenBank/DDBJ databases">
        <authorList>
            <person name="Ploux O."/>
        </authorList>
    </citation>
    <scope>NUCLEOTIDE SEQUENCE [LARGE SCALE GENOMIC DNA]</scope>
    <source>
        <strain evidence="11 12">R-45370</strain>
    </source>
</reference>
<dbReference type="GO" id="GO:0015297">
    <property type="term" value="F:antiporter activity"/>
    <property type="evidence" value="ECO:0007669"/>
    <property type="project" value="UniProtKB-KW"/>
</dbReference>
<dbReference type="PANTHER" id="PTHR32507">
    <property type="entry name" value="NA(+)/H(+) ANTIPORTER 1"/>
    <property type="match status" value="1"/>
</dbReference>
<dbReference type="Gene3D" id="1.20.1530.20">
    <property type="match status" value="1"/>
</dbReference>
<evidence type="ECO:0000256" key="4">
    <source>
        <dbReference type="ARBA" id="ARBA00022475"/>
    </source>
</evidence>
<protein>
    <submittedName>
        <fullName evidence="11">Sodium:proton antiporter</fullName>
    </submittedName>
</protein>
<evidence type="ECO:0000256" key="9">
    <source>
        <dbReference type="SAM" id="Phobius"/>
    </source>
</evidence>
<feature type="domain" description="Cation/H+ exchanger transmembrane" evidence="10">
    <location>
        <begin position="15"/>
        <end position="410"/>
    </location>
</feature>
<feature type="transmembrane region" description="Helical" evidence="9">
    <location>
        <begin position="298"/>
        <end position="316"/>
    </location>
</feature>
<comment type="subcellular location">
    <subcellularLocation>
        <location evidence="1">Cell membrane</location>
        <topology evidence="1">Multi-pass membrane protein</topology>
    </subcellularLocation>
</comment>
<dbReference type="Gene3D" id="3.40.50.720">
    <property type="entry name" value="NAD(P)-binding Rossmann-like Domain"/>
    <property type="match status" value="1"/>
</dbReference>
<keyword evidence="7" id="KW-0406">Ion transport</keyword>
<dbReference type="GO" id="GO:0005886">
    <property type="term" value="C:plasma membrane"/>
    <property type="evidence" value="ECO:0007669"/>
    <property type="project" value="UniProtKB-SubCell"/>
</dbReference>
<feature type="transmembrane region" description="Helical" evidence="9">
    <location>
        <begin position="385"/>
        <end position="403"/>
    </location>
</feature>
<feature type="transmembrane region" description="Helical" evidence="9">
    <location>
        <begin position="187"/>
        <end position="208"/>
    </location>
</feature>
<evidence type="ECO:0000313" key="11">
    <source>
        <dbReference type="EMBL" id="OAI18780.1"/>
    </source>
</evidence>
<keyword evidence="4" id="KW-1003">Cell membrane</keyword>
<evidence type="ECO:0000256" key="3">
    <source>
        <dbReference type="ARBA" id="ARBA00022449"/>
    </source>
</evidence>
<keyword evidence="2" id="KW-0813">Transport</keyword>
<evidence type="ECO:0000256" key="8">
    <source>
        <dbReference type="ARBA" id="ARBA00023136"/>
    </source>
</evidence>
<dbReference type="Proteomes" id="UP000078476">
    <property type="component" value="Unassembled WGS sequence"/>
</dbReference>
<evidence type="ECO:0000256" key="6">
    <source>
        <dbReference type="ARBA" id="ARBA00022989"/>
    </source>
</evidence>
<feature type="transmembrane region" description="Helical" evidence="9">
    <location>
        <begin position="6"/>
        <end position="24"/>
    </location>
</feature>
<accession>A0A177NP11</accession>
<keyword evidence="8 9" id="KW-0472">Membrane</keyword>
<dbReference type="EMBL" id="LUUI01000076">
    <property type="protein sequence ID" value="OAI18780.1"/>
    <property type="molecule type" value="Genomic_DNA"/>
</dbReference>
<dbReference type="InterPro" id="IPR038770">
    <property type="entry name" value="Na+/solute_symporter_sf"/>
</dbReference>
<keyword evidence="3" id="KW-0050">Antiport</keyword>
<dbReference type="SUPFAM" id="SSF51735">
    <property type="entry name" value="NAD(P)-binding Rossmann-fold domains"/>
    <property type="match status" value="1"/>
</dbReference>
<comment type="caution">
    <text evidence="11">The sequence shown here is derived from an EMBL/GenBank/DDBJ whole genome shotgun (WGS) entry which is preliminary data.</text>
</comment>
<feature type="transmembrane region" description="Helical" evidence="9">
    <location>
        <begin position="337"/>
        <end position="356"/>
    </location>
</feature>
<dbReference type="STRING" id="980561.A1359_04230"/>
<dbReference type="Pfam" id="PF00999">
    <property type="entry name" value="Na_H_Exchanger"/>
    <property type="match status" value="1"/>
</dbReference>
<dbReference type="InterPro" id="IPR006153">
    <property type="entry name" value="Cation/H_exchanger_TM"/>
</dbReference>
<gene>
    <name evidence="11" type="ORF">A1359_04230</name>
</gene>
<evidence type="ECO:0000256" key="7">
    <source>
        <dbReference type="ARBA" id="ARBA00023065"/>
    </source>
</evidence>
<dbReference type="PANTHER" id="PTHR32507:SF0">
    <property type="entry name" value="NA(+)_H(+) ANTIPORTER 2-RELATED"/>
    <property type="match status" value="1"/>
</dbReference>
<dbReference type="OrthoDB" id="570124at2"/>
<feature type="transmembrane region" description="Helical" evidence="9">
    <location>
        <begin position="274"/>
        <end position="292"/>
    </location>
</feature>
<feature type="transmembrane region" description="Helical" evidence="9">
    <location>
        <begin position="151"/>
        <end position="175"/>
    </location>
</feature>
<feature type="transmembrane region" description="Helical" evidence="9">
    <location>
        <begin position="31"/>
        <end position="48"/>
    </location>
</feature>
<keyword evidence="5 9" id="KW-0812">Transmembrane</keyword>
<keyword evidence="12" id="KW-1185">Reference proteome</keyword>